<dbReference type="Proteomes" id="UP000682733">
    <property type="component" value="Unassembled WGS sequence"/>
</dbReference>
<sequence>MVDGTTSDPLPVSCGVSQGSVLGPVLFLIFIDDLPLGLTSTWKLFGDDVSLYSDADDLGGAVSTMNDDLDRINLWSKQWSLPLNINKC</sequence>
<evidence type="ECO:0000313" key="3">
    <source>
        <dbReference type="Proteomes" id="UP000682733"/>
    </source>
</evidence>
<name>A0A8S2RT64_9BILA</name>
<feature type="domain" description="Reverse transcriptase" evidence="1">
    <location>
        <begin position="3"/>
        <end position="88"/>
    </location>
</feature>
<dbReference type="Pfam" id="PF00078">
    <property type="entry name" value="RVT_1"/>
    <property type="match status" value="1"/>
</dbReference>
<reference evidence="2" key="1">
    <citation type="submission" date="2021-02" db="EMBL/GenBank/DDBJ databases">
        <authorList>
            <person name="Nowell W R."/>
        </authorList>
    </citation>
    <scope>NUCLEOTIDE SEQUENCE</scope>
</reference>
<dbReference type="EMBL" id="CAJOBA010046270">
    <property type="protein sequence ID" value="CAF4187298.1"/>
    <property type="molecule type" value="Genomic_DNA"/>
</dbReference>
<evidence type="ECO:0000313" key="2">
    <source>
        <dbReference type="EMBL" id="CAF4187298.1"/>
    </source>
</evidence>
<proteinExistence type="predicted"/>
<feature type="non-terminal residue" evidence="2">
    <location>
        <position position="88"/>
    </location>
</feature>
<evidence type="ECO:0000259" key="1">
    <source>
        <dbReference type="Pfam" id="PF00078"/>
    </source>
</evidence>
<dbReference type="PANTHER" id="PTHR33332">
    <property type="entry name" value="REVERSE TRANSCRIPTASE DOMAIN-CONTAINING PROTEIN"/>
    <property type="match status" value="1"/>
</dbReference>
<accession>A0A8S2RT64</accession>
<gene>
    <name evidence="2" type="ORF">TMI583_LOCUS32857</name>
</gene>
<comment type="caution">
    <text evidence="2">The sequence shown here is derived from an EMBL/GenBank/DDBJ whole genome shotgun (WGS) entry which is preliminary data.</text>
</comment>
<dbReference type="AlphaFoldDB" id="A0A8S2RT64"/>
<protein>
    <recommendedName>
        <fullName evidence="1">Reverse transcriptase domain-containing protein</fullName>
    </recommendedName>
</protein>
<dbReference type="InterPro" id="IPR000477">
    <property type="entry name" value="RT_dom"/>
</dbReference>
<organism evidence="2 3">
    <name type="scientific">Didymodactylos carnosus</name>
    <dbReference type="NCBI Taxonomy" id="1234261"/>
    <lineage>
        <taxon>Eukaryota</taxon>
        <taxon>Metazoa</taxon>
        <taxon>Spiralia</taxon>
        <taxon>Gnathifera</taxon>
        <taxon>Rotifera</taxon>
        <taxon>Eurotatoria</taxon>
        <taxon>Bdelloidea</taxon>
        <taxon>Philodinida</taxon>
        <taxon>Philodinidae</taxon>
        <taxon>Didymodactylos</taxon>
    </lineage>
</organism>